<comment type="caution">
    <text evidence="2">The sequence shown here is derived from an EMBL/GenBank/DDBJ whole genome shotgun (WGS) entry which is preliminary data.</text>
</comment>
<dbReference type="CDD" id="cd05152">
    <property type="entry name" value="MPH2"/>
    <property type="match status" value="1"/>
</dbReference>
<keyword evidence="5" id="KW-1185">Reference proteome</keyword>
<evidence type="ECO:0000259" key="1">
    <source>
        <dbReference type="Pfam" id="PF01636"/>
    </source>
</evidence>
<dbReference type="Gene3D" id="3.90.1200.10">
    <property type="match status" value="1"/>
</dbReference>
<feature type="domain" description="Aminoglycoside phosphotransferase" evidence="1">
    <location>
        <begin position="30"/>
        <end position="268"/>
    </location>
</feature>
<gene>
    <name evidence="3" type="ORF">D0U04_18705</name>
    <name evidence="2" type="ORF">DJ93_58</name>
</gene>
<reference evidence="2 4" key="1">
    <citation type="submission" date="2014-04" db="EMBL/GenBank/DDBJ databases">
        <authorList>
            <person name="Bishop-Lilly K.A."/>
            <person name="Broomall S.M."/>
            <person name="Chain P.S."/>
            <person name="Chertkov O."/>
            <person name="Coyne S.R."/>
            <person name="Daligault H.E."/>
            <person name="Davenport K.W."/>
            <person name="Erkkila T."/>
            <person name="Frey K.G."/>
            <person name="Gibbons H.S."/>
            <person name="Gu W."/>
            <person name="Jaissle J."/>
            <person name="Johnson S.L."/>
            <person name="Koroleva G.I."/>
            <person name="Ladner J.T."/>
            <person name="Lo C.-C."/>
            <person name="Minogue T.D."/>
            <person name="Munk C."/>
            <person name="Palacios G.F."/>
            <person name="Redden C.L."/>
            <person name="Rosenzweig C.N."/>
            <person name="Scholz M.B."/>
            <person name="Teshima H."/>
            <person name="Xu Y."/>
        </authorList>
    </citation>
    <scope>NUCLEOTIDE SEQUENCE [LARGE SCALE GENOMIC DNA]</scope>
    <source>
        <strain evidence="2 4">BHP</strain>
    </source>
</reference>
<dbReference type="Gene3D" id="3.30.200.20">
    <property type="entry name" value="Phosphorylase Kinase, domain 1"/>
    <property type="match status" value="1"/>
</dbReference>
<dbReference type="AlphaFoldDB" id="A0A090ZF46"/>
<protein>
    <submittedName>
        <fullName evidence="2">Phosphotransferase enzyme family protein</fullName>
    </submittedName>
</protein>
<name>A0A090ZF46_9BACI</name>
<dbReference type="Proteomes" id="UP000264294">
    <property type="component" value="Unassembled WGS sequence"/>
</dbReference>
<evidence type="ECO:0000313" key="5">
    <source>
        <dbReference type="Proteomes" id="UP000264294"/>
    </source>
</evidence>
<dbReference type="InterPro" id="IPR002575">
    <property type="entry name" value="Aminoglycoside_PTrfase"/>
</dbReference>
<dbReference type="InterPro" id="IPR051678">
    <property type="entry name" value="AGP_Transferase"/>
</dbReference>
<dbReference type="PANTHER" id="PTHR21310">
    <property type="entry name" value="AMINOGLYCOSIDE PHOSPHOTRANSFERASE-RELATED-RELATED"/>
    <property type="match status" value="1"/>
</dbReference>
<keyword evidence="2" id="KW-0808">Transferase</keyword>
<dbReference type="Pfam" id="PF01636">
    <property type="entry name" value="APH"/>
    <property type="match status" value="1"/>
</dbReference>
<evidence type="ECO:0000313" key="4">
    <source>
        <dbReference type="Proteomes" id="UP000029389"/>
    </source>
</evidence>
<sequence>MTNANEQKNIEGILKIAKKNGLQLNKKSAQLNESGMDFQVVFATDEKGVSWVLRKPRRADVIERGALEGKILELVQKYIPVAVPNWKINTTELIAYPLVKGTPAAVIDLEIQNYVWHIQNDPPPMTFVRSLAESLVVLHSIDFNEVAKHGIEVFQPTEAKQLLIDRMHQIKLQLGVSDELWNRWQAWLADESYWPKHSAFVHGDLHPPHILVDENTKVTGLLDWTEAKVTDPATDFTLYLTIFGEDNLKILLSEYEKAGGKVWSRMLEHIIELGAAYPVMIGLFALQTKEEAHMEMARGALGIDKK</sequence>
<reference evidence="3 5" key="2">
    <citation type="submission" date="2018-08" db="EMBL/GenBank/DDBJ databases">
        <title>Bacillus clarus sp. nov. strain PS00077A.</title>
        <authorList>
            <person name="Mendez Acevedo M."/>
            <person name="Carroll L."/>
            <person name="Mukherjee M."/>
            <person name="Wiedmann M."/>
            <person name="Kovac J."/>
        </authorList>
    </citation>
    <scope>NUCLEOTIDE SEQUENCE [LARGE SCALE GENOMIC DNA]</scope>
    <source>
        <strain evidence="3 5">PS00077A</strain>
    </source>
</reference>
<dbReference type="EMBL" id="JMQC01000008">
    <property type="protein sequence ID" value="KFN02866.1"/>
    <property type="molecule type" value="Genomic_DNA"/>
</dbReference>
<dbReference type="GO" id="GO:0016740">
    <property type="term" value="F:transferase activity"/>
    <property type="evidence" value="ECO:0007669"/>
    <property type="project" value="UniProtKB-KW"/>
</dbReference>
<evidence type="ECO:0000313" key="2">
    <source>
        <dbReference type="EMBL" id="KFN02866.1"/>
    </source>
</evidence>
<dbReference type="RefSeq" id="WP_042978788.1">
    <property type="nucleotide sequence ID" value="NZ_JMQC01000008.1"/>
</dbReference>
<dbReference type="SUPFAM" id="SSF56112">
    <property type="entry name" value="Protein kinase-like (PK-like)"/>
    <property type="match status" value="1"/>
</dbReference>
<dbReference type="Proteomes" id="UP000029389">
    <property type="component" value="Unassembled WGS sequence"/>
</dbReference>
<evidence type="ECO:0000313" key="3">
    <source>
        <dbReference type="EMBL" id="RFT65519.1"/>
    </source>
</evidence>
<organism evidence="2 4">
    <name type="scientific">Bacillus clarus</name>
    <dbReference type="NCBI Taxonomy" id="2338372"/>
    <lineage>
        <taxon>Bacteria</taxon>
        <taxon>Bacillati</taxon>
        <taxon>Bacillota</taxon>
        <taxon>Bacilli</taxon>
        <taxon>Bacillales</taxon>
        <taxon>Bacillaceae</taxon>
        <taxon>Bacillus</taxon>
        <taxon>Bacillus cereus group</taxon>
    </lineage>
</organism>
<dbReference type="PANTHER" id="PTHR21310:SF15">
    <property type="entry name" value="AMINOGLYCOSIDE PHOSPHOTRANSFERASE DOMAIN-CONTAINING PROTEIN"/>
    <property type="match status" value="1"/>
</dbReference>
<dbReference type="EMBL" id="QVOD01000025">
    <property type="protein sequence ID" value="RFT65519.1"/>
    <property type="molecule type" value="Genomic_DNA"/>
</dbReference>
<dbReference type="PATRIC" id="fig|1405.8.peg.216"/>
<accession>A0A090ZF46</accession>
<dbReference type="InterPro" id="IPR011009">
    <property type="entry name" value="Kinase-like_dom_sf"/>
</dbReference>
<proteinExistence type="predicted"/>